<name>A0A1N7MUE4_9BACL</name>
<dbReference type="NCBIfam" id="TIGR00674">
    <property type="entry name" value="dapA"/>
    <property type="match status" value="1"/>
</dbReference>
<evidence type="ECO:0000256" key="5">
    <source>
        <dbReference type="ARBA" id="ARBA00022490"/>
    </source>
</evidence>
<evidence type="ECO:0000256" key="13">
    <source>
        <dbReference type="PIRNR" id="PIRNR001365"/>
    </source>
</evidence>
<evidence type="ECO:0000256" key="1">
    <source>
        <dbReference type="ARBA" id="ARBA00003294"/>
    </source>
</evidence>
<comment type="pathway">
    <text evidence="2 12">Amino-acid biosynthesis; L-lysine biosynthesis via DAP pathway; (S)-tetrahydrodipicolinate from L-aspartate: step 3/4.</text>
</comment>
<evidence type="ECO:0000256" key="14">
    <source>
        <dbReference type="PIRSR" id="PIRSR001365-1"/>
    </source>
</evidence>
<comment type="subcellular location">
    <subcellularLocation>
        <location evidence="12">Cytoplasm</location>
    </subcellularLocation>
</comment>
<feature type="site" description="Part of a proton relay during catalysis" evidence="12">
    <location>
        <position position="45"/>
    </location>
</feature>
<evidence type="ECO:0000256" key="4">
    <source>
        <dbReference type="ARBA" id="ARBA00012086"/>
    </source>
</evidence>
<evidence type="ECO:0000256" key="15">
    <source>
        <dbReference type="PIRSR" id="PIRSR001365-2"/>
    </source>
</evidence>
<feature type="binding site" evidence="12 15">
    <location>
        <position position="46"/>
    </location>
    <ligand>
        <name>pyruvate</name>
        <dbReference type="ChEBI" id="CHEBI:15361"/>
    </ligand>
</feature>
<dbReference type="InterPro" id="IPR002220">
    <property type="entry name" value="DapA-like"/>
</dbReference>
<dbReference type="EC" id="4.3.3.7" evidence="4 12"/>
<dbReference type="PANTHER" id="PTHR12128">
    <property type="entry name" value="DIHYDRODIPICOLINATE SYNTHASE"/>
    <property type="match status" value="1"/>
</dbReference>
<organism evidence="16 17">
    <name type="scientific">Alicyclobacillus vulcanalis</name>
    <dbReference type="NCBI Taxonomy" id="252246"/>
    <lineage>
        <taxon>Bacteria</taxon>
        <taxon>Bacillati</taxon>
        <taxon>Bacillota</taxon>
        <taxon>Bacilli</taxon>
        <taxon>Bacillales</taxon>
        <taxon>Alicyclobacillaceae</taxon>
        <taxon>Alicyclobacillus</taxon>
    </lineage>
</organism>
<keyword evidence="17" id="KW-1185">Reference proteome</keyword>
<dbReference type="CDD" id="cd00950">
    <property type="entry name" value="DHDPS"/>
    <property type="match status" value="1"/>
</dbReference>
<evidence type="ECO:0000256" key="7">
    <source>
        <dbReference type="ARBA" id="ARBA00022915"/>
    </source>
</evidence>
<dbReference type="Gene3D" id="3.20.20.70">
    <property type="entry name" value="Aldolase class I"/>
    <property type="match status" value="1"/>
</dbReference>
<comment type="subunit">
    <text evidence="12">Homotetramer; dimer of dimers.</text>
</comment>
<dbReference type="PIRSF" id="PIRSF001365">
    <property type="entry name" value="DHDPS"/>
    <property type="match status" value="1"/>
</dbReference>
<dbReference type="PROSITE" id="PS00666">
    <property type="entry name" value="DHDPS_2"/>
    <property type="match status" value="1"/>
</dbReference>
<comment type="caution">
    <text evidence="12">Was originally thought to be a dihydrodipicolinate synthase (DHDPS), catalyzing the condensation of (S)-aspartate-beta-semialdehyde [(S)-ASA] and pyruvate to dihydrodipicolinate (DHDP). However, it was shown in E.coli that the product of the enzymatic reaction is not dihydrodipicolinate but in fact (4S)-4-hydroxy-2,3,4,5-tetrahydro-(2S)-dipicolinic acid (HTPA), and that the consecutive dehydration reaction leading to DHDP is not spontaneous but catalyzed by DapB.</text>
</comment>
<evidence type="ECO:0000256" key="6">
    <source>
        <dbReference type="ARBA" id="ARBA00022605"/>
    </source>
</evidence>
<evidence type="ECO:0000256" key="2">
    <source>
        <dbReference type="ARBA" id="ARBA00005120"/>
    </source>
</evidence>
<dbReference type="InterPro" id="IPR020624">
    <property type="entry name" value="Schiff_base-form_aldolases_CS"/>
</dbReference>
<dbReference type="UniPathway" id="UPA00034">
    <property type="reaction ID" value="UER00017"/>
</dbReference>
<feature type="site" description="Part of a proton relay during catalysis" evidence="12">
    <location>
        <position position="108"/>
    </location>
</feature>
<dbReference type="SMART" id="SM01130">
    <property type="entry name" value="DHDPS"/>
    <property type="match status" value="1"/>
</dbReference>
<keyword evidence="9 12" id="KW-0456">Lyase</keyword>
<evidence type="ECO:0000256" key="9">
    <source>
        <dbReference type="ARBA" id="ARBA00023239"/>
    </source>
</evidence>
<dbReference type="HAMAP" id="MF_00418">
    <property type="entry name" value="DapA"/>
    <property type="match status" value="1"/>
</dbReference>
<dbReference type="Pfam" id="PF00701">
    <property type="entry name" value="DHDPS"/>
    <property type="match status" value="1"/>
</dbReference>
<evidence type="ECO:0000256" key="10">
    <source>
        <dbReference type="ARBA" id="ARBA00023270"/>
    </source>
</evidence>
<evidence type="ECO:0000256" key="8">
    <source>
        <dbReference type="ARBA" id="ARBA00023154"/>
    </source>
</evidence>
<comment type="catalytic activity">
    <reaction evidence="11 12">
        <text>L-aspartate 4-semialdehyde + pyruvate = (2S,4S)-4-hydroxy-2,3,4,5-tetrahydrodipicolinate + H2O + H(+)</text>
        <dbReference type="Rhea" id="RHEA:34171"/>
        <dbReference type="ChEBI" id="CHEBI:15361"/>
        <dbReference type="ChEBI" id="CHEBI:15377"/>
        <dbReference type="ChEBI" id="CHEBI:15378"/>
        <dbReference type="ChEBI" id="CHEBI:67139"/>
        <dbReference type="ChEBI" id="CHEBI:537519"/>
        <dbReference type="EC" id="4.3.3.7"/>
    </reaction>
</comment>
<proteinExistence type="inferred from homology"/>
<keyword evidence="5 12" id="KW-0963">Cytoplasm</keyword>
<evidence type="ECO:0000256" key="3">
    <source>
        <dbReference type="ARBA" id="ARBA00007592"/>
    </source>
</evidence>
<evidence type="ECO:0000313" key="16">
    <source>
        <dbReference type="EMBL" id="SIS89755.1"/>
    </source>
</evidence>
<dbReference type="InterPro" id="IPR013785">
    <property type="entry name" value="Aldolase_TIM"/>
</dbReference>
<dbReference type="GO" id="GO:0005829">
    <property type="term" value="C:cytosol"/>
    <property type="evidence" value="ECO:0007669"/>
    <property type="project" value="TreeGrafter"/>
</dbReference>
<dbReference type="GO" id="GO:0008840">
    <property type="term" value="F:4-hydroxy-tetrahydrodipicolinate synthase activity"/>
    <property type="evidence" value="ECO:0007669"/>
    <property type="project" value="UniProtKB-UniRule"/>
</dbReference>
<dbReference type="Proteomes" id="UP000186156">
    <property type="component" value="Unassembled WGS sequence"/>
</dbReference>
<reference evidence="17" key="1">
    <citation type="submission" date="2017-01" db="EMBL/GenBank/DDBJ databases">
        <authorList>
            <person name="Varghese N."/>
            <person name="Submissions S."/>
        </authorList>
    </citation>
    <scope>NUCLEOTIDE SEQUENCE [LARGE SCALE GENOMIC DNA]</scope>
    <source>
        <strain evidence="17">DSM 16176</strain>
    </source>
</reference>
<dbReference type="AlphaFoldDB" id="A0A1N7MUE4"/>
<dbReference type="EMBL" id="FTOO01000006">
    <property type="protein sequence ID" value="SIS89755.1"/>
    <property type="molecule type" value="Genomic_DNA"/>
</dbReference>
<dbReference type="InterPro" id="IPR020625">
    <property type="entry name" value="Schiff_base-form_aldolases_AS"/>
</dbReference>
<comment type="similarity">
    <text evidence="3 12 13">Belongs to the DapA family.</text>
</comment>
<feature type="active site" description="Proton donor/acceptor" evidence="12 14">
    <location>
        <position position="134"/>
    </location>
</feature>
<comment type="function">
    <text evidence="1 12">Catalyzes the condensation of (S)-aspartate-beta-semialdehyde [(S)-ASA] and pyruvate to 4-hydroxy-tetrahydrodipicolinate (HTPA).</text>
</comment>
<sequence length="296" mass="31553">MDFGSLITAMVTPFDATGALDEGRLRRLVDHLIDTGTTAIVVCGTTGESPTLSHAEKLRLFDATLRAVDGRIPVIAGTGTNSTKDSIELTLEAARLGVQGVMLVAPYYNRPSQEGLYMHFASIAESTTLPVMLYNVPGRTGVNLQPQTALQLAAIPNVVALKEASGDFSQILRIAAEKPDDFLLYSGDDKFTLPMLAVGAAGVVSVAGHVVGRQIRTMMDLFWQGQVDEAAYWSGRLLPIFEAMFMEASPAPVKEALSIVGIDVGSVRPPLVPASKALREHLYALLNALGVVETSS</sequence>
<dbReference type="OrthoDB" id="9782828at2"/>
<feature type="binding site" evidence="12 15">
    <location>
        <position position="204"/>
    </location>
    <ligand>
        <name>pyruvate</name>
        <dbReference type="ChEBI" id="CHEBI:15361"/>
    </ligand>
</feature>
<dbReference type="STRING" id="252246.SAMN05421799_106132"/>
<feature type="active site" description="Schiff-base intermediate with substrate" evidence="12 14">
    <location>
        <position position="162"/>
    </location>
</feature>
<dbReference type="PRINTS" id="PR00146">
    <property type="entry name" value="DHPICSNTHASE"/>
</dbReference>
<evidence type="ECO:0000256" key="11">
    <source>
        <dbReference type="ARBA" id="ARBA00047836"/>
    </source>
</evidence>
<dbReference type="RefSeq" id="WP_076347069.1">
    <property type="nucleotide sequence ID" value="NZ_FTOO01000006.1"/>
</dbReference>
<protein>
    <recommendedName>
        <fullName evidence="4 12">4-hydroxy-tetrahydrodipicolinate synthase</fullName>
        <shortName evidence="12">HTPA synthase</shortName>
        <ecNumber evidence="4 12">4.3.3.7</ecNumber>
    </recommendedName>
</protein>
<keyword evidence="7 12" id="KW-0220">Diaminopimelate biosynthesis</keyword>
<dbReference type="PROSITE" id="PS00665">
    <property type="entry name" value="DHDPS_1"/>
    <property type="match status" value="1"/>
</dbReference>
<gene>
    <name evidence="12" type="primary">dapA</name>
    <name evidence="16" type="ORF">SAMN05421799_106132</name>
</gene>
<keyword evidence="6 12" id="KW-0028">Amino-acid biosynthesis</keyword>
<dbReference type="SUPFAM" id="SSF51569">
    <property type="entry name" value="Aldolase"/>
    <property type="match status" value="1"/>
</dbReference>
<evidence type="ECO:0000313" key="17">
    <source>
        <dbReference type="Proteomes" id="UP000186156"/>
    </source>
</evidence>
<keyword evidence="10 12" id="KW-0704">Schiff base</keyword>
<dbReference type="GO" id="GO:0019877">
    <property type="term" value="P:diaminopimelate biosynthetic process"/>
    <property type="evidence" value="ECO:0007669"/>
    <property type="project" value="UniProtKB-UniRule"/>
</dbReference>
<dbReference type="GO" id="GO:0009089">
    <property type="term" value="P:lysine biosynthetic process via diaminopimelate"/>
    <property type="evidence" value="ECO:0007669"/>
    <property type="project" value="UniProtKB-UniRule"/>
</dbReference>
<evidence type="ECO:0000256" key="12">
    <source>
        <dbReference type="HAMAP-Rule" id="MF_00418"/>
    </source>
</evidence>
<accession>A0A1N7MUE4</accession>
<dbReference type="PANTHER" id="PTHR12128:SF66">
    <property type="entry name" value="4-HYDROXY-2-OXOGLUTARATE ALDOLASE, MITOCHONDRIAL"/>
    <property type="match status" value="1"/>
</dbReference>
<dbReference type="InterPro" id="IPR005263">
    <property type="entry name" value="DapA"/>
</dbReference>
<keyword evidence="8 12" id="KW-0457">Lysine biosynthesis</keyword>